<comment type="function">
    <text evidence="7">3'-5' exonuclease degrading single-stranded small RNAs.</text>
</comment>
<dbReference type="InterPro" id="IPR047021">
    <property type="entry name" value="REXO1/3/4-like"/>
</dbReference>
<sequence>MQKQNNRRVFFYPISFSPRFHSNSASHFSITLDTFRRDIYRPITGKERLFGQTSLGLPLQLKFEIPSEFLATSDLETCRRHVSFVLADVEPRIREILVLYGIQLIGESRGRAFELKADAEDVEYHLMEESKSWTTCIPAKSINPVNECTICLEDLCDDEESIETHDCCHSRDHYRLSTCCQSVSFTRASESPPSEASFPLSESVMEDVLATAEGEVLVKLVKLAQKLGLKGKHGSWKEFLDFYDKQLGSSSLSDPSKRRKDDLVAFLTTLKKKEDLQLLARALKLDNDVFEKFRKKSPDETTEQRLVRMTLTHDEYPLDYLFPSNAQDWVITGLGKKKMEPTKIEMIAIDCEMVLCEDGSEAVVRVAAVDRDLKVILDEFVKPNQPVVDYRTFITGLTAKDLEKATLSVVDIQEKLLMFLSEDTILVGQSLNHDLKVLKMDHARVIDTSLVFKYNYDGTRKPLRLKRPSLNYLCKCILGYEVQKEGVPHNCVHDAEAAMKLVLAILDNGVETSVPLSKEMLEAEKSKLYLHRIPCNVPYEKLNGVVSRDIPHEVKPSKKQDRHYYNATVVFKSPEEANQAFENIAGDLGKDSTGLSQKQVFLEPNSSEPRLYVLVRKMVEDDLVGEITAEEKNASSKKRKREFHSK</sequence>
<evidence type="ECO:0000256" key="1">
    <source>
        <dbReference type="ARBA" id="ARBA00004123"/>
    </source>
</evidence>
<dbReference type="FunFam" id="3.30.420.10:FF:000080">
    <property type="entry name" value="Small RNA degrading nuclease 3"/>
    <property type="match status" value="1"/>
</dbReference>
<name>A0A8S2AJZ8_ARAAE</name>
<dbReference type="InterPro" id="IPR012337">
    <property type="entry name" value="RNaseH-like_sf"/>
</dbReference>
<dbReference type="InterPro" id="IPR034922">
    <property type="entry name" value="REX1-like_exo"/>
</dbReference>
<keyword evidence="6" id="KW-0539">Nucleus</keyword>
<dbReference type="AlphaFoldDB" id="A0A8S2AJZ8"/>
<evidence type="ECO:0000256" key="3">
    <source>
        <dbReference type="ARBA" id="ARBA00022722"/>
    </source>
</evidence>
<comment type="subcellular location">
    <subcellularLocation>
        <location evidence="1">Nucleus</location>
    </subcellularLocation>
</comment>
<evidence type="ECO:0000256" key="7">
    <source>
        <dbReference type="ARBA" id="ARBA00053817"/>
    </source>
</evidence>
<dbReference type="GO" id="GO:0004527">
    <property type="term" value="F:exonuclease activity"/>
    <property type="evidence" value="ECO:0007669"/>
    <property type="project" value="UniProtKB-KW"/>
</dbReference>
<accession>A0A8S2AJZ8</accession>
<comment type="similarity">
    <text evidence="2">Belongs to the REXO1/REXO3 family.</text>
</comment>
<dbReference type="InterPro" id="IPR013520">
    <property type="entry name" value="Ribonucl_H"/>
</dbReference>
<keyword evidence="4" id="KW-0378">Hydrolase</keyword>
<evidence type="ECO:0000256" key="6">
    <source>
        <dbReference type="ARBA" id="ARBA00023242"/>
    </source>
</evidence>
<evidence type="ECO:0000256" key="5">
    <source>
        <dbReference type="ARBA" id="ARBA00022839"/>
    </source>
</evidence>
<dbReference type="Proteomes" id="UP000682877">
    <property type="component" value="Chromosome 6"/>
</dbReference>
<dbReference type="SMART" id="SM00479">
    <property type="entry name" value="EXOIII"/>
    <property type="match status" value="1"/>
</dbReference>
<evidence type="ECO:0000259" key="8">
    <source>
        <dbReference type="SMART" id="SM00479"/>
    </source>
</evidence>
<evidence type="ECO:0000256" key="4">
    <source>
        <dbReference type="ARBA" id="ARBA00022801"/>
    </source>
</evidence>
<organism evidence="9 10">
    <name type="scientific">Arabidopsis arenosa</name>
    <name type="common">Sand rock-cress</name>
    <name type="synonym">Cardaminopsis arenosa</name>
    <dbReference type="NCBI Taxonomy" id="38785"/>
    <lineage>
        <taxon>Eukaryota</taxon>
        <taxon>Viridiplantae</taxon>
        <taxon>Streptophyta</taxon>
        <taxon>Embryophyta</taxon>
        <taxon>Tracheophyta</taxon>
        <taxon>Spermatophyta</taxon>
        <taxon>Magnoliopsida</taxon>
        <taxon>eudicotyledons</taxon>
        <taxon>Gunneridae</taxon>
        <taxon>Pentapetalae</taxon>
        <taxon>rosids</taxon>
        <taxon>malvids</taxon>
        <taxon>Brassicales</taxon>
        <taxon>Brassicaceae</taxon>
        <taxon>Camelineae</taxon>
        <taxon>Arabidopsis</taxon>
    </lineage>
</organism>
<dbReference type="PANTHER" id="PTHR12801">
    <property type="entry name" value="RNA EXONUCLEASE REXO1 / RECO3 FAMILY MEMBER-RELATED"/>
    <property type="match status" value="1"/>
</dbReference>
<dbReference type="PANTHER" id="PTHR12801:SF115">
    <property type="entry name" value="FI18136P1-RELATED"/>
    <property type="match status" value="1"/>
</dbReference>
<keyword evidence="10" id="KW-1185">Reference proteome</keyword>
<dbReference type="GO" id="GO:0005634">
    <property type="term" value="C:nucleus"/>
    <property type="evidence" value="ECO:0007669"/>
    <property type="project" value="UniProtKB-SubCell"/>
</dbReference>
<dbReference type="EMBL" id="LR999456">
    <property type="protein sequence ID" value="CAE6087237.1"/>
    <property type="molecule type" value="Genomic_DNA"/>
</dbReference>
<dbReference type="Gene3D" id="3.30.420.10">
    <property type="entry name" value="Ribonuclease H-like superfamily/Ribonuclease H"/>
    <property type="match status" value="1"/>
</dbReference>
<dbReference type="CDD" id="cd06145">
    <property type="entry name" value="REX1_like"/>
    <property type="match status" value="1"/>
</dbReference>
<dbReference type="InterPro" id="IPR036397">
    <property type="entry name" value="RNaseH_sf"/>
</dbReference>
<protein>
    <recommendedName>
        <fullName evidence="8">Exonuclease domain-containing protein</fullName>
    </recommendedName>
</protein>
<evidence type="ECO:0000313" key="10">
    <source>
        <dbReference type="Proteomes" id="UP000682877"/>
    </source>
</evidence>
<gene>
    <name evidence="9" type="ORF">AARE701A_LOCUS14554</name>
</gene>
<keyword evidence="5" id="KW-0269">Exonuclease</keyword>
<reference evidence="9" key="1">
    <citation type="submission" date="2021-01" db="EMBL/GenBank/DDBJ databases">
        <authorList>
            <person name="Bezrukov I."/>
        </authorList>
    </citation>
    <scope>NUCLEOTIDE SEQUENCE</scope>
</reference>
<dbReference type="SUPFAM" id="SSF53098">
    <property type="entry name" value="Ribonuclease H-like"/>
    <property type="match status" value="1"/>
</dbReference>
<proteinExistence type="inferred from homology"/>
<evidence type="ECO:0000256" key="2">
    <source>
        <dbReference type="ARBA" id="ARBA00006357"/>
    </source>
</evidence>
<keyword evidence="3" id="KW-0540">Nuclease</keyword>
<dbReference type="GO" id="GO:0003676">
    <property type="term" value="F:nucleic acid binding"/>
    <property type="evidence" value="ECO:0007669"/>
    <property type="project" value="InterPro"/>
</dbReference>
<dbReference type="Pfam" id="PF00929">
    <property type="entry name" value="RNase_T"/>
    <property type="match status" value="1"/>
</dbReference>
<evidence type="ECO:0000313" key="9">
    <source>
        <dbReference type="EMBL" id="CAE6087237.1"/>
    </source>
</evidence>
<feature type="domain" description="Exonuclease" evidence="8">
    <location>
        <begin position="345"/>
        <end position="511"/>
    </location>
</feature>